<dbReference type="EMBL" id="JWZT01001867">
    <property type="protein sequence ID" value="KII71048.1"/>
    <property type="molecule type" value="Genomic_DNA"/>
</dbReference>
<dbReference type="AlphaFoldDB" id="A0A0C2JNX0"/>
<reference evidence="1 2" key="1">
    <citation type="journal article" date="2014" name="Genome Biol. Evol.">
        <title>The genome of the myxosporean Thelohanellus kitauei shows adaptations to nutrient acquisition within its fish host.</title>
        <authorList>
            <person name="Yang Y."/>
            <person name="Xiong J."/>
            <person name="Zhou Z."/>
            <person name="Huo F."/>
            <person name="Miao W."/>
            <person name="Ran C."/>
            <person name="Liu Y."/>
            <person name="Zhang J."/>
            <person name="Feng J."/>
            <person name="Wang M."/>
            <person name="Wang M."/>
            <person name="Wang L."/>
            <person name="Yao B."/>
        </authorList>
    </citation>
    <scope>NUCLEOTIDE SEQUENCE [LARGE SCALE GENOMIC DNA]</scope>
    <source>
        <strain evidence="1">Wuqing</strain>
    </source>
</reference>
<keyword evidence="2" id="KW-1185">Reference proteome</keyword>
<gene>
    <name evidence="1" type="ORF">RF11_14674</name>
</gene>
<dbReference type="Proteomes" id="UP000031668">
    <property type="component" value="Unassembled WGS sequence"/>
</dbReference>
<sequence>MTNCKRIPSFTSSQVAYFVRELIMKNCYITNIPIIHMSLNLHGTLVTWFLEKQIYCVTRGIGVFLKISSFITLESLCPVSMKDITTFKELLEFAVNLKEKNSCP</sequence>
<organism evidence="1 2">
    <name type="scientific">Thelohanellus kitauei</name>
    <name type="common">Myxosporean</name>
    <dbReference type="NCBI Taxonomy" id="669202"/>
    <lineage>
        <taxon>Eukaryota</taxon>
        <taxon>Metazoa</taxon>
        <taxon>Cnidaria</taxon>
        <taxon>Myxozoa</taxon>
        <taxon>Myxosporea</taxon>
        <taxon>Bivalvulida</taxon>
        <taxon>Platysporina</taxon>
        <taxon>Myxobolidae</taxon>
        <taxon>Thelohanellus</taxon>
    </lineage>
</organism>
<accession>A0A0C2JNX0</accession>
<name>A0A0C2JNX0_THEKT</name>
<evidence type="ECO:0000313" key="2">
    <source>
        <dbReference type="Proteomes" id="UP000031668"/>
    </source>
</evidence>
<protein>
    <submittedName>
        <fullName evidence="1">Uncharacterized protein</fullName>
    </submittedName>
</protein>
<proteinExistence type="predicted"/>
<evidence type="ECO:0000313" key="1">
    <source>
        <dbReference type="EMBL" id="KII71048.1"/>
    </source>
</evidence>
<comment type="caution">
    <text evidence="1">The sequence shown here is derived from an EMBL/GenBank/DDBJ whole genome shotgun (WGS) entry which is preliminary data.</text>
</comment>